<dbReference type="OrthoDB" id="21124at2759"/>
<dbReference type="InterPro" id="IPR035441">
    <property type="entry name" value="TFIIS/LEDGF_dom_sf"/>
</dbReference>
<dbReference type="GO" id="GO:0016973">
    <property type="term" value="P:poly(A)+ mRNA export from nucleus"/>
    <property type="evidence" value="ECO:0007669"/>
    <property type="project" value="TreeGrafter"/>
</dbReference>
<reference evidence="6 7" key="1">
    <citation type="submission" date="2019-09" db="EMBL/GenBank/DDBJ databases">
        <title>Draft genome of the ectomycorrhizal ascomycete Sphaerosporella brunnea.</title>
        <authorList>
            <consortium name="DOE Joint Genome Institute"/>
            <person name="Benucci G.M."/>
            <person name="Marozzi G."/>
            <person name="Antonielli L."/>
            <person name="Sanchez S."/>
            <person name="Marco P."/>
            <person name="Wang X."/>
            <person name="Falini L.B."/>
            <person name="Barry K."/>
            <person name="Haridas S."/>
            <person name="Lipzen A."/>
            <person name="Labutti K."/>
            <person name="Grigoriev I.V."/>
            <person name="Murat C."/>
            <person name="Martin F."/>
            <person name="Albertini E."/>
            <person name="Donnini D."/>
            <person name="Bonito G."/>
        </authorList>
    </citation>
    <scope>NUCLEOTIDE SEQUENCE [LARGE SCALE GENOMIC DNA]</scope>
    <source>
        <strain evidence="6 7">Sb_GMNB300</strain>
    </source>
</reference>
<evidence type="ECO:0000256" key="2">
    <source>
        <dbReference type="ARBA" id="ARBA00037992"/>
    </source>
</evidence>
<organism evidence="6 7">
    <name type="scientific">Sphaerosporella brunnea</name>
    <dbReference type="NCBI Taxonomy" id="1250544"/>
    <lineage>
        <taxon>Eukaryota</taxon>
        <taxon>Fungi</taxon>
        <taxon>Dikarya</taxon>
        <taxon>Ascomycota</taxon>
        <taxon>Pezizomycotina</taxon>
        <taxon>Pezizomycetes</taxon>
        <taxon>Pezizales</taxon>
        <taxon>Pyronemataceae</taxon>
        <taxon>Sphaerosporella</taxon>
    </lineage>
</organism>
<accession>A0A5J5F8P4</accession>
<feature type="domain" description="TFIIS N-terminal" evidence="5">
    <location>
        <begin position="219"/>
        <end position="296"/>
    </location>
</feature>
<feature type="compositionally biased region" description="Low complexity" evidence="4">
    <location>
        <begin position="85"/>
        <end position="95"/>
    </location>
</feature>
<dbReference type="PANTHER" id="PTHR46010">
    <property type="entry name" value="PROTEIN IWS1 HOMOLOG"/>
    <property type="match status" value="1"/>
</dbReference>
<dbReference type="SUPFAM" id="SSF47676">
    <property type="entry name" value="Conserved domain common to transcription factors TFIIS, elongin A, CRSP70"/>
    <property type="match status" value="1"/>
</dbReference>
<dbReference type="PROSITE" id="PS51319">
    <property type="entry name" value="TFIIS_N"/>
    <property type="match status" value="1"/>
</dbReference>
<comment type="caution">
    <text evidence="6">The sequence shown here is derived from an EMBL/GenBank/DDBJ whole genome shotgun (WGS) entry which is preliminary data.</text>
</comment>
<comment type="function">
    <text evidence="1">Transcription factor involved in RNA polymerase II transcription regulation. May function in both SPT15/TBP post-recruitment and recruitment steps of transcription.</text>
</comment>
<dbReference type="Pfam" id="PF08711">
    <property type="entry name" value="Med26"/>
    <property type="match status" value="1"/>
</dbReference>
<dbReference type="PANTHER" id="PTHR46010:SF1">
    <property type="entry name" value="PROTEIN IWS1 HOMOLOG"/>
    <property type="match status" value="1"/>
</dbReference>
<dbReference type="GO" id="GO:0005634">
    <property type="term" value="C:nucleus"/>
    <property type="evidence" value="ECO:0007669"/>
    <property type="project" value="UniProtKB-SubCell"/>
</dbReference>
<proteinExistence type="inferred from homology"/>
<keyword evidence="3" id="KW-0539">Nucleus</keyword>
<dbReference type="EMBL" id="VXIS01000016">
    <property type="protein sequence ID" value="KAA8913243.1"/>
    <property type="molecule type" value="Genomic_DNA"/>
</dbReference>
<evidence type="ECO:0000259" key="5">
    <source>
        <dbReference type="PROSITE" id="PS51319"/>
    </source>
</evidence>
<sequence>MSDHEENAPVGNPPSDMIEASELAQDEVRPFDDGDDSQLSDLDDEIFADYNDGISGSKSAEEQEQVPIDEDTVTTLGKYKKKGTAKASVGDAAAKAGKRRRRDKSARHEEEEDEVVQPVIEKPLTEEERRRQELDRKMDEALKGPKKKKRRKNDHDLERMDDEAVENLRLAMLEAAKCDTEAIENGQPATHKLAMVDQVRDMLNRQNLISVAVDCGILKGIRRWLEPLPNKSLPAYNVQKLMFEVLAKLKPDFTHLQESGIGKIVMFYTKDARPERHIKREAEKLVRDWSRPILGRSDDYRSKDIPIADGSRPLPTTRYADTSPPIFHRLTNRFHSRPHKDSNAPNPLAAPARDTGRARAMIPTAQSYDIAPKDRIIPGNKKFSKPMNAEADDFIRKLKAKKAKKGVKGPA</sequence>
<dbReference type="AlphaFoldDB" id="A0A5J5F8P4"/>
<comment type="subcellular location">
    <subcellularLocation>
        <location evidence="3">Nucleus</location>
    </subcellularLocation>
</comment>
<dbReference type="Gene3D" id="1.20.930.10">
    <property type="entry name" value="Conserved domain common to transcription factors TFIIS, elongin A, CRSP70"/>
    <property type="match status" value="1"/>
</dbReference>
<gene>
    <name evidence="6" type="ORF">FN846DRAFT_807008</name>
</gene>
<dbReference type="InParanoid" id="A0A5J5F8P4"/>
<feature type="region of interest" description="Disordered" evidence="4">
    <location>
        <begin position="366"/>
        <end position="388"/>
    </location>
</feature>
<feature type="compositionally biased region" description="Basic and acidic residues" evidence="4">
    <location>
        <begin position="123"/>
        <end position="143"/>
    </location>
</feature>
<evidence type="ECO:0000256" key="1">
    <source>
        <dbReference type="ARBA" id="ARBA00037349"/>
    </source>
</evidence>
<dbReference type="InterPro" id="IPR017923">
    <property type="entry name" value="TFIIS_N"/>
</dbReference>
<feature type="compositionally biased region" description="Basic residues" evidence="4">
    <location>
        <begin position="96"/>
        <end position="105"/>
    </location>
</feature>
<name>A0A5J5F8P4_9PEZI</name>
<protein>
    <recommendedName>
        <fullName evidence="5">TFIIS N-terminal domain-containing protein</fullName>
    </recommendedName>
</protein>
<evidence type="ECO:0000313" key="7">
    <source>
        <dbReference type="Proteomes" id="UP000326924"/>
    </source>
</evidence>
<feature type="region of interest" description="Disordered" evidence="4">
    <location>
        <begin position="48"/>
        <end position="158"/>
    </location>
</feature>
<feature type="region of interest" description="Disordered" evidence="4">
    <location>
        <begin position="335"/>
        <end position="354"/>
    </location>
</feature>
<keyword evidence="7" id="KW-1185">Reference proteome</keyword>
<evidence type="ECO:0000256" key="4">
    <source>
        <dbReference type="SAM" id="MobiDB-lite"/>
    </source>
</evidence>
<comment type="similarity">
    <text evidence="2">Belongs to the IWS1 family.</text>
</comment>
<dbReference type="Proteomes" id="UP000326924">
    <property type="component" value="Unassembled WGS sequence"/>
</dbReference>
<evidence type="ECO:0000313" key="6">
    <source>
        <dbReference type="EMBL" id="KAA8913243.1"/>
    </source>
</evidence>
<dbReference type="InterPro" id="IPR051037">
    <property type="entry name" value="RNAPII_TF_IWS1"/>
</dbReference>
<feature type="compositionally biased region" description="Acidic residues" evidence="4">
    <location>
        <begin position="62"/>
        <end position="72"/>
    </location>
</feature>
<evidence type="ECO:0000256" key="3">
    <source>
        <dbReference type="PROSITE-ProRule" id="PRU00649"/>
    </source>
</evidence>